<protein>
    <submittedName>
        <fullName evidence="3">Uncharacterized protein</fullName>
    </submittedName>
</protein>
<dbReference type="AlphaFoldDB" id="A0AAJ1X0C9"/>
<feature type="coiled-coil region" evidence="1">
    <location>
        <begin position="224"/>
        <end position="297"/>
    </location>
</feature>
<reference evidence="3" key="1">
    <citation type="submission" date="2023-07" db="EMBL/GenBank/DDBJ databases">
        <title>Functional and genomic diversity of the sorghum phyllosphere microbiome.</title>
        <authorList>
            <person name="Shade A."/>
        </authorList>
    </citation>
    <scope>NUCLEOTIDE SEQUENCE</scope>
    <source>
        <strain evidence="3">SORGH_AS_1067</strain>
    </source>
</reference>
<evidence type="ECO:0000256" key="2">
    <source>
        <dbReference type="SAM" id="MobiDB-lite"/>
    </source>
</evidence>
<dbReference type="SUPFAM" id="SSF53335">
    <property type="entry name" value="S-adenosyl-L-methionine-dependent methyltransferases"/>
    <property type="match status" value="1"/>
</dbReference>
<sequence length="346" mass="37470">MPLADDGAGSAPGTHAAALAEARAEAVRRLLPATADRVRVLGDRDVAHALATLLHAADPAVTVVADAPSEEPSDVVVLALAGPGGAGVDLPRALGRLRAGALPPDGTLLVCVDPVRGPDVHAELLAGTATYAETVTIGADGVHRRTLHQLRRLLERHGFAVTGRRRVATTGDGADLDQHHHEPETDQERIRGAMPELSDDENTAETVVSATPAAAGGAGRDEEWQQLFDSRERLRAQVAQLERELETVRSLLVAERAHFQSELRLGAAEVSGMQSEIERHLESRVAIQKQLDKWQREYERLVSVDGKPLAVKVAYRRARRRAADVVRSDPRLERAARRVLDRVRSR</sequence>
<comment type="caution">
    <text evidence="3">The sequence shown here is derived from an EMBL/GenBank/DDBJ whole genome shotgun (WGS) entry which is preliminary data.</text>
</comment>
<dbReference type="EMBL" id="JAUTAN010000001">
    <property type="protein sequence ID" value="MDQ1103671.1"/>
    <property type="molecule type" value="Genomic_DNA"/>
</dbReference>
<accession>A0AAJ1X0C9</accession>
<keyword evidence="1" id="KW-0175">Coiled coil</keyword>
<feature type="region of interest" description="Disordered" evidence="2">
    <location>
        <begin position="170"/>
        <end position="191"/>
    </location>
</feature>
<gene>
    <name evidence="3" type="ORF">QE405_000955</name>
</gene>
<proteinExistence type="predicted"/>
<evidence type="ECO:0000313" key="4">
    <source>
        <dbReference type="Proteomes" id="UP001239215"/>
    </source>
</evidence>
<dbReference type="InterPro" id="IPR029063">
    <property type="entry name" value="SAM-dependent_MTases_sf"/>
</dbReference>
<evidence type="ECO:0000313" key="3">
    <source>
        <dbReference type="EMBL" id="MDQ1103671.1"/>
    </source>
</evidence>
<feature type="compositionally biased region" description="Basic and acidic residues" evidence="2">
    <location>
        <begin position="176"/>
        <end position="191"/>
    </location>
</feature>
<dbReference type="Proteomes" id="UP001239215">
    <property type="component" value="Unassembled WGS sequence"/>
</dbReference>
<name>A0AAJ1X0C9_9ACTN</name>
<dbReference type="RefSeq" id="WP_307199079.1">
    <property type="nucleotide sequence ID" value="NZ_JAUTAN010000001.1"/>
</dbReference>
<organism evidence="3 4">
    <name type="scientific">Nocardioides zeae</name>
    <dbReference type="NCBI Taxonomy" id="1457234"/>
    <lineage>
        <taxon>Bacteria</taxon>
        <taxon>Bacillati</taxon>
        <taxon>Actinomycetota</taxon>
        <taxon>Actinomycetes</taxon>
        <taxon>Propionibacteriales</taxon>
        <taxon>Nocardioidaceae</taxon>
        <taxon>Nocardioides</taxon>
    </lineage>
</organism>
<evidence type="ECO:0000256" key="1">
    <source>
        <dbReference type="SAM" id="Coils"/>
    </source>
</evidence>